<dbReference type="EMBL" id="LCNM01000003">
    <property type="protein sequence ID" value="KKU56776.1"/>
    <property type="molecule type" value="Genomic_DNA"/>
</dbReference>
<dbReference type="Pfam" id="PF00535">
    <property type="entry name" value="Glycos_transf_2"/>
    <property type="match status" value="1"/>
</dbReference>
<sequence length="354" mass="40213">MSRTQISIVIPCLNEAKTIVQVIKDAQKQIKLNHLPGCEIIVSDNGSTDGSLRILKRVSGIRLINVPVRGYGAALHWGILNARGKYILYADADASYPFSNLSLFITAAQKHPDLVLGSRLKGRIYPGAMPFLHRYLGTPILTFLIRQLYRIPVTDCNSGMRLVRKNFYQKLNMHNSGMEWASELLLKTALKGGRYLEVPIIFNKDRRLRHPHLSSWADGWRHLKTIILLKPASLYPFLILFPLLGIVFYPTSFSLSFLFLSLFYILTLSLLTLHLMSAAIESKFLPLDNFLIHFKLVPLTGLFLFIVSGLIYYLPESRLGTKLFMVNILGITCMWIFLIETVKTHLVNRLPDSV</sequence>
<gene>
    <name evidence="3" type="ORF">UX78_C0003G0052</name>
</gene>
<reference evidence="3 4" key="1">
    <citation type="journal article" date="2015" name="Nature">
        <title>rRNA introns, odd ribosomes, and small enigmatic genomes across a large radiation of phyla.</title>
        <authorList>
            <person name="Brown C.T."/>
            <person name="Hug L.A."/>
            <person name="Thomas B.C."/>
            <person name="Sharon I."/>
            <person name="Castelle C.J."/>
            <person name="Singh A."/>
            <person name="Wilkins M.J."/>
            <person name="Williams K.H."/>
            <person name="Banfield J.F."/>
        </authorList>
    </citation>
    <scope>NUCLEOTIDE SEQUENCE [LARGE SCALE GENOMIC DNA]</scope>
</reference>
<evidence type="ECO:0000313" key="3">
    <source>
        <dbReference type="EMBL" id="KKU56776.1"/>
    </source>
</evidence>
<dbReference type="Proteomes" id="UP000034607">
    <property type="component" value="Unassembled WGS sequence"/>
</dbReference>
<dbReference type="SUPFAM" id="SSF53448">
    <property type="entry name" value="Nucleotide-diphospho-sugar transferases"/>
    <property type="match status" value="1"/>
</dbReference>
<dbReference type="InterPro" id="IPR001173">
    <property type="entry name" value="Glyco_trans_2-like"/>
</dbReference>
<feature type="transmembrane region" description="Helical" evidence="1">
    <location>
        <begin position="257"/>
        <end position="280"/>
    </location>
</feature>
<evidence type="ECO:0000256" key="1">
    <source>
        <dbReference type="SAM" id="Phobius"/>
    </source>
</evidence>
<evidence type="ECO:0000313" key="4">
    <source>
        <dbReference type="Proteomes" id="UP000034607"/>
    </source>
</evidence>
<feature type="domain" description="Glycosyltransferase 2-like" evidence="2">
    <location>
        <begin position="7"/>
        <end position="170"/>
    </location>
</feature>
<keyword evidence="1" id="KW-0472">Membrane</keyword>
<organism evidence="3 4">
    <name type="scientific">Candidatus Amesbacteria bacterium GW2011_GWA2_47_11</name>
    <dbReference type="NCBI Taxonomy" id="1618357"/>
    <lineage>
        <taxon>Bacteria</taxon>
        <taxon>Candidatus Amesiibacteriota</taxon>
    </lineage>
</organism>
<name>A0A0G1RI00_9BACT</name>
<dbReference type="InterPro" id="IPR050256">
    <property type="entry name" value="Glycosyltransferase_2"/>
</dbReference>
<feature type="transmembrane region" description="Helical" evidence="1">
    <location>
        <begin position="292"/>
        <end position="313"/>
    </location>
</feature>
<accession>A0A0G1RI00</accession>
<keyword evidence="1" id="KW-0812">Transmembrane</keyword>
<dbReference type="InterPro" id="IPR029044">
    <property type="entry name" value="Nucleotide-diphossugar_trans"/>
</dbReference>
<keyword evidence="1" id="KW-1133">Transmembrane helix</keyword>
<dbReference type="Gene3D" id="3.90.550.10">
    <property type="entry name" value="Spore Coat Polysaccharide Biosynthesis Protein SpsA, Chain A"/>
    <property type="match status" value="1"/>
</dbReference>
<evidence type="ECO:0000259" key="2">
    <source>
        <dbReference type="Pfam" id="PF00535"/>
    </source>
</evidence>
<dbReference type="AlphaFoldDB" id="A0A0G1RI00"/>
<dbReference type="PANTHER" id="PTHR48090">
    <property type="entry name" value="UNDECAPRENYL-PHOSPHATE 4-DEOXY-4-FORMAMIDO-L-ARABINOSE TRANSFERASE-RELATED"/>
    <property type="match status" value="1"/>
</dbReference>
<proteinExistence type="predicted"/>
<dbReference type="CDD" id="cd04179">
    <property type="entry name" value="DPM_DPG-synthase_like"/>
    <property type="match status" value="1"/>
</dbReference>
<feature type="transmembrane region" description="Helical" evidence="1">
    <location>
        <begin position="319"/>
        <end position="339"/>
    </location>
</feature>
<feature type="transmembrane region" description="Helical" evidence="1">
    <location>
        <begin position="232"/>
        <end position="251"/>
    </location>
</feature>
<comment type="caution">
    <text evidence="3">The sequence shown here is derived from an EMBL/GenBank/DDBJ whole genome shotgun (WGS) entry which is preliminary data.</text>
</comment>
<protein>
    <recommendedName>
        <fullName evidence="2">Glycosyltransferase 2-like domain-containing protein</fullName>
    </recommendedName>
</protein>
<dbReference type="PANTHER" id="PTHR48090:SF7">
    <property type="entry name" value="RFBJ PROTEIN"/>
    <property type="match status" value="1"/>
</dbReference>